<feature type="transmembrane region" description="Helical" evidence="1">
    <location>
        <begin position="164"/>
        <end position="189"/>
    </location>
</feature>
<proteinExistence type="predicted"/>
<keyword evidence="1" id="KW-1133">Transmembrane helix</keyword>
<evidence type="ECO:0000256" key="1">
    <source>
        <dbReference type="SAM" id="Phobius"/>
    </source>
</evidence>
<keyword evidence="1" id="KW-0472">Membrane</keyword>
<evidence type="ECO:0000313" key="3">
    <source>
        <dbReference type="Proteomes" id="UP001430848"/>
    </source>
</evidence>
<keyword evidence="3" id="KW-1185">Reference proteome</keyword>
<feature type="transmembrane region" description="Helical" evidence="1">
    <location>
        <begin position="89"/>
        <end position="110"/>
    </location>
</feature>
<organism evidence="2 3">
    <name type="scientific">Diaporthe eres</name>
    <name type="common">Phomopsis oblonga</name>
    <dbReference type="NCBI Taxonomy" id="83184"/>
    <lineage>
        <taxon>Eukaryota</taxon>
        <taxon>Fungi</taxon>
        <taxon>Dikarya</taxon>
        <taxon>Ascomycota</taxon>
        <taxon>Pezizomycotina</taxon>
        <taxon>Sordariomycetes</taxon>
        <taxon>Sordariomycetidae</taxon>
        <taxon>Diaporthales</taxon>
        <taxon>Diaporthaceae</taxon>
        <taxon>Diaporthe</taxon>
        <taxon>Diaporthe eres species complex</taxon>
    </lineage>
</organism>
<reference evidence="2 3" key="1">
    <citation type="submission" date="2024-02" db="EMBL/GenBank/DDBJ databases">
        <title>De novo assembly and annotation of 12 fungi associated with fruit tree decline syndrome in Ontario, Canada.</title>
        <authorList>
            <person name="Sulman M."/>
            <person name="Ellouze W."/>
            <person name="Ilyukhin E."/>
        </authorList>
    </citation>
    <scope>NUCLEOTIDE SEQUENCE [LARGE SCALE GENOMIC DNA]</scope>
    <source>
        <strain evidence="2 3">M169</strain>
    </source>
</reference>
<comment type="caution">
    <text evidence="2">The sequence shown here is derived from an EMBL/GenBank/DDBJ whole genome shotgun (WGS) entry which is preliminary data.</text>
</comment>
<gene>
    <name evidence="2" type="ORF">SLS63_007784</name>
</gene>
<dbReference type="Gene3D" id="1.20.140.150">
    <property type="match status" value="1"/>
</dbReference>
<protein>
    <recommendedName>
        <fullName evidence="4">Pre-mRNA splicing factor</fullName>
    </recommendedName>
</protein>
<dbReference type="Proteomes" id="UP001430848">
    <property type="component" value="Unassembled WGS sequence"/>
</dbReference>
<accession>A0ABR1P494</accession>
<evidence type="ECO:0000313" key="2">
    <source>
        <dbReference type="EMBL" id="KAK7726107.1"/>
    </source>
</evidence>
<name>A0ABR1P494_DIAER</name>
<sequence length="205" mass="22306">MTRLSVYGASLAVFIAASALTLTSILVPHWVSMDVESQNSDTVYSQHLGLHHYCNTALPDKPCRTFPDEEKDCDPNDRYFCSMWRTTGFLMSFATVAELATLVCFVVAIGGGSVKREYGWKVLCGLLSVVSVVQFAAMGLIGSVTFDPDYFTIGKALGWRLDTSWILCTVSASVAAILVGALASCAYFLPPEDDGYNFLDDPIDV</sequence>
<evidence type="ECO:0008006" key="4">
    <source>
        <dbReference type="Google" id="ProtNLM"/>
    </source>
</evidence>
<keyword evidence="1" id="KW-0812">Transmembrane</keyword>
<feature type="transmembrane region" description="Helical" evidence="1">
    <location>
        <begin position="122"/>
        <end position="144"/>
    </location>
</feature>
<dbReference type="EMBL" id="JAKNSF020000045">
    <property type="protein sequence ID" value="KAK7726107.1"/>
    <property type="molecule type" value="Genomic_DNA"/>
</dbReference>